<evidence type="ECO:0000256" key="5">
    <source>
        <dbReference type="ARBA" id="ARBA00022842"/>
    </source>
</evidence>
<dbReference type="InterPro" id="IPR007322">
    <property type="entry name" value="RNA_pol_bunyavir"/>
</dbReference>
<evidence type="ECO:0000256" key="7">
    <source>
        <dbReference type="ARBA" id="ARBA00030436"/>
    </source>
</evidence>
<dbReference type="GO" id="GO:0006351">
    <property type="term" value="P:DNA-templated transcription"/>
    <property type="evidence" value="ECO:0007669"/>
    <property type="project" value="InterPro"/>
</dbReference>
<proteinExistence type="inferred from homology"/>
<dbReference type="Gene3D" id="3.40.91.60">
    <property type="match status" value="1"/>
</dbReference>
<evidence type="ECO:0000256" key="3">
    <source>
        <dbReference type="ARBA" id="ARBA00022679"/>
    </source>
</evidence>
<reference evidence="11 12" key="1">
    <citation type="journal article" date="2013" name="Vopr. Virusol.">
        <title>The Khurdun virus (KHURV): a new representstive of the Orthobunyavirus (Bunyaviridae).</title>
        <authorList>
            <person name="Alkhovsky S.V."/>
            <person name="Shchetinin A.M."/>
            <person name="Lvov D.K."/>
            <person name="Shchelkanov M.Y."/>
            <person name="Deryabin P.G."/>
            <person name="Lvov D.N."/>
            <person name="Samokhvalov E.I."/>
            <person name="Gitelman A.K."/>
            <person name="Botikov A.G."/>
        </authorList>
    </citation>
    <scope>NUCLEOTIDE SEQUENCE [LARGE SCALE GENOMIC DNA]</scope>
    <source>
        <strain evidence="11">LEIV-Ast01-6</strain>
    </source>
</reference>
<dbReference type="InterPro" id="IPR007099">
    <property type="entry name" value="RNA-dir_pol_NSvirus"/>
</dbReference>
<keyword evidence="3" id="KW-0808">Transferase</keyword>
<dbReference type="PROSITE" id="PS50525">
    <property type="entry name" value="RDRP_SSRNA_NEG_SEG"/>
    <property type="match status" value="1"/>
</dbReference>
<feature type="domain" description="RdRp catalytic" evidence="10">
    <location>
        <begin position="996"/>
        <end position="1182"/>
    </location>
</feature>
<dbReference type="GO" id="GO:0003968">
    <property type="term" value="F:RNA-directed RNA polymerase activity"/>
    <property type="evidence" value="ECO:0007669"/>
    <property type="project" value="UniProtKB-KW"/>
</dbReference>
<keyword evidence="5" id="KW-0460">Magnesium</keyword>
<dbReference type="GO" id="GO:0016787">
    <property type="term" value="F:hydrolase activity"/>
    <property type="evidence" value="ECO:0007669"/>
    <property type="project" value="UniProtKB-KW"/>
</dbReference>
<evidence type="ECO:0000256" key="9">
    <source>
        <dbReference type="ARBA" id="ARBA00034123"/>
    </source>
</evidence>
<dbReference type="Pfam" id="PF04196">
    <property type="entry name" value="Bunya_RdRp"/>
    <property type="match status" value="1"/>
</dbReference>
<evidence type="ECO:0000259" key="10">
    <source>
        <dbReference type="PROSITE" id="PS50525"/>
    </source>
</evidence>
<evidence type="ECO:0000313" key="11">
    <source>
        <dbReference type="EMBL" id="AHL27169.1"/>
    </source>
</evidence>
<protein>
    <recommendedName>
        <fullName evidence="2">RNA-directed RNA polymerase L</fullName>
        <ecNumber evidence="1">2.7.7.48</ecNumber>
    </recommendedName>
    <alternativeName>
        <fullName evidence="6">Large structural protein</fullName>
    </alternativeName>
    <alternativeName>
        <fullName evidence="8">Replicase</fullName>
    </alternativeName>
    <alternativeName>
        <fullName evidence="7">Transcriptase</fullName>
    </alternativeName>
</protein>
<dbReference type="EC" id="2.7.7.48" evidence="1"/>
<evidence type="ECO:0000256" key="6">
    <source>
        <dbReference type="ARBA" id="ARBA00030285"/>
    </source>
</evidence>
<organism evidence="11 12">
    <name type="scientific">Khurdun virus</name>
    <dbReference type="NCBI Taxonomy" id="1471047"/>
    <lineage>
        <taxon>Viruses</taxon>
        <taxon>Riboviria</taxon>
        <taxon>Orthornavirae</taxon>
        <taxon>Negarnaviricota</taxon>
        <taxon>Polyploviricotina</taxon>
        <taxon>Bunyaviricetes</taxon>
        <taxon>Elliovirales</taxon>
        <taxon>Peribunyaviridae</taxon>
        <taxon>Khurdivirus</taxon>
        <taxon>Khurdivirus volgaense</taxon>
    </lineage>
</organism>
<comment type="similarity">
    <text evidence="9">Belongs to the Bunyavirales RNA polymerase family.</text>
</comment>
<keyword evidence="11" id="KW-0548">Nucleotidyltransferase</keyword>
<dbReference type="InterPro" id="IPR029124">
    <property type="entry name" value="L_protein_N"/>
</dbReference>
<evidence type="ECO:0000313" key="12">
    <source>
        <dbReference type="Proteomes" id="UP000141023"/>
    </source>
</evidence>
<dbReference type="Proteomes" id="UP000141023">
    <property type="component" value="Genome"/>
</dbReference>
<dbReference type="EMBL" id="KF981636">
    <property type="protein sequence ID" value="AHL27169.1"/>
    <property type="molecule type" value="Viral_cRNA"/>
</dbReference>
<name>W8P1J7_9VIRU</name>
<dbReference type="InterPro" id="IPR048547">
    <property type="entry name" value="L_thumb_ring_bunyavir"/>
</dbReference>
<keyword evidence="4" id="KW-0378">Hydrolase</keyword>
<keyword evidence="11" id="KW-0696">RNA-directed RNA polymerase</keyword>
<dbReference type="Pfam" id="PF21561">
    <property type="entry name" value="L_thumb_ring_vir"/>
    <property type="match status" value="1"/>
</dbReference>
<dbReference type="Pfam" id="PF15518">
    <property type="entry name" value="L_protein_N"/>
    <property type="match status" value="1"/>
</dbReference>
<sequence length="2164" mass="249965">MFQIQERITQLQRRQQHLHNGTIAAELLSDVYMLRHDVVGMLICDAINIPYKDDCPFDEIVNDVEAYVGYKLDIKQKNYSPDNYLLDNRRLVIIDYKCTTSNQYIADTYNKYNEAFRELADRAHLELVVAVINVNHRTRQVESTTHLFDNELLAIDTYNQELNTLCTIGDEITRDWETDDDFLAGRAFGGQKSTPCWTDRDVDLFENDEFVKFLQSLPSKYQDILLMNMENNPSKITEWDAKLNRTMEMLKADYNREIKEMADKLFLEKKSKEPTTKEIEEGWLGLEAAMREKYDLTLEYEKQKPSAHFVWAPQREETKIINTNTRKITYLIKALKMIQPQNEYQKLFRDLANRIDFTDHVEEYETFIREKKNGSCKLQKKQIGKADVYWEGQFSISQMEGRKLLLKEAGVGAHIPFKRKNPEDADTSRPKMLNPFNELLCIKAESQFETAKMILSRKSPEIYTHNVIEHYKEKIKSCNHETEAMVDDITKSDFFRCLMDISTLLKGALSTSLASKKDSIRVICCANPNVFLITYPSTDIKTSGSTLCYSVIALHKEQIPDFGSTAEKVCIGDSYITISRPMRLDKERVKRLIESPGLFILLTILMSEYCNSTLQDVMAFTFFCSTSITKSFMTLTEPARYILMNSSAIISDVKSYLSEKFDPMTKTFFSIYCFKKLQTASLNVHNSFKSINPATVKMSDTEIIHSGVESALDIPCVWFDGKSTLKGYINHAYLPFYTNSKGLHNPHHNIIELTKVPLEIERNLPKDSFWGKGSKQKVDLNVFIYALAKHFIRLRKVNPNLRETVERTNMFKENIVKISTMTSSKSALVIGDFSDLKKSNKEKKKINSLSIRKEETNEGEQQKFIEENLCYQHCDYDDVKNYVPNYIDHTTIPVFDILYRTAKEQDIDRPFIDLAFDSIRNHNQYYFTLFPKDQRTAKDREIYEGEMQAKLALYVLERIYKTYSKGDINEMISEPGDRKMKIMEENKNTMLRWIASQSQNGKQCSLLEINADMSKWSAEDITSKYIFVIALDPSLYPNEKKHLILFLCKYIKKKLIIPDSAIKNIMDQKKEYDNCLIREATADLTTNVVEITQNWLQGNLNYTSSFVHSIAMAVYNEVITEAASRNESICKVISMVHSDDNQTSICATQGAIKDTEWAKFCSDTISEVMSRFGFQVNKKKTYASHIIKEFVSMHNLAGESFSVYGRFLLPCISNCAFMGPYEDISARLSSIQTALRHGCPPSIAMVGIMMSTWATYDTYNMLPGQTNDPEKILNRKRFDLPLEIGGFPDMDLAVFELLGVEAHDINLLCGIIKKYSNDPFGNYLINEVELTKPLENYDEWLMKYYLIFSVGEITDKDAIVGETFEMKQRSLITPRRFTTYRKIKKLESYNDYVVELANDQCETLFEFIENHQHLLIVKAEDSEEYKKSIIYRFNSRKFRESISVQSSVQLFLEQVLFSHRNCIDIDFLEHHSKLIEEEQITETGLTGKITIVDAFNKLNEKVQSTTITQAGMQTVLKYKTQTDPMIATLINAQRMFHAGQSLEPLSLKCSTIPNFRTIKATNNSPAEILMYYINNRVNDKDIILLEQDKEYLLDFLKESGLLISHEMRLANASTRKEKLSERTRFLQSCYVYLTSSASKNKITLIQRKCYNLMEFLTTVFGATRIDGVFITTIFHKPIILQSVKGRAAKTRFTASNQALTLFKSLAYFADKFIAASSRRSFCQAIIDDFFFNGMKVKDLLDIALEERDVRKEILPFLYRMKLTTSEMLRDAIVLTRKPKANWHVPQISRTPARGPFSVTYETDDTTLTVTGQDNLLEFAEAHSIELKPSRLKDIFDRMSHDLDMDEFRTYPGKLDSGYFIVGRRFKRKWNLTIKRDLENLSNINVKVFCKADFHIRELVKVDMFRIHELNKFTDTMTKIEIETDRTLIMRRGNPRLLTALAGPDLTVSNISLNKLLESPALLSNRMRDDESAIADIINIFNCKGETITEFDFFGDEEMLDFVDIPFELNIPSGAQNLEGRKIKYKDDLHSKFIYAGKKLTDELKLRFDFTEEDAIAYSTISGIIDFLKINSWCTHFQSAVHIAASVNGFDKIYHSGIHDSFLTLKGLDYEKVIKLCNRISMIKNQKTYWNSVISKVMNTIVQKCHKELAQQAMSSESSLLDMFK</sequence>
<evidence type="ECO:0000256" key="8">
    <source>
        <dbReference type="ARBA" id="ARBA00031012"/>
    </source>
</evidence>
<dbReference type="GO" id="GO:0039694">
    <property type="term" value="P:viral RNA genome replication"/>
    <property type="evidence" value="ECO:0007669"/>
    <property type="project" value="InterPro"/>
</dbReference>
<evidence type="ECO:0000256" key="1">
    <source>
        <dbReference type="ARBA" id="ARBA00012494"/>
    </source>
</evidence>
<evidence type="ECO:0000256" key="2">
    <source>
        <dbReference type="ARBA" id="ARBA00018602"/>
    </source>
</evidence>
<accession>W8P1J7</accession>
<evidence type="ECO:0000256" key="4">
    <source>
        <dbReference type="ARBA" id="ARBA00022801"/>
    </source>
</evidence>